<dbReference type="InterPro" id="IPR008207">
    <property type="entry name" value="Sig_transdc_His_kin_Hpt_dom"/>
</dbReference>
<keyword evidence="4 12" id="KW-0812">Transmembrane</keyword>
<keyword evidence="8" id="KW-0902">Two-component regulatory system</keyword>
<dbReference type="GO" id="GO:0005886">
    <property type="term" value="C:plasma membrane"/>
    <property type="evidence" value="ECO:0007669"/>
    <property type="project" value="UniProtKB-SubCell"/>
</dbReference>
<dbReference type="InterPro" id="IPR011006">
    <property type="entry name" value="CheY-like_superfamily"/>
</dbReference>
<evidence type="ECO:0000259" key="13">
    <source>
        <dbReference type="PROSITE" id="PS50110"/>
    </source>
</evidence>
<dbReference type="GO" id="GO:0004672">
    <property type="term" value="F:protein kinase activity"/>
    <property type="evidence" value="ECO:0007669"/>
    <property type="project" value="UniProtKB-ARBA"/>
</dbReference>
<feature type="transmembrane region" description="Helical" evidence="12">
    <location>
        <begin position="106"/>
        <end position="123"/>
    </location>
</feature>
<evidence type="ECO:0000256" key="2">
    <source>
        <dbReference type="ARBA" id="ARBA00022475"/>
    </source>
</evidence>
<reference evidence="16 17" key="1">
    <citation type="submission" date="2016-02" db="EMBL/GenBank/DDBJ databases">
        <title>Complete Genome of H5569, the type strain of the newly described species Haematospirillium jordaniae.</title>
        <authorList>
            <person name="Nicholson A.C."/>
            <person name="Humrighouse B.W."/>
            <person name="Loparov V."/>
            <person name="McQuiston J.R."/>
        </authorList>
    </citation>
    <scope>NUCLEOTIDE SEQUENCE [LARGE SCALE GENOMIC DNA]</scope>
    <source>
        <strain evidence="16 17">H5569</strain>
    </source>
</reference>
<dbReference type="InterPro" id="IPR036641">
    <property type="entry name" value="HPT_dom_sf"/>
</dbReference>
<feature type="domain" description="Response regulatory" evidence="13">
    <location>
        <begin position="572"/>
        <end position="690"/>
    </location>
</feature>
<name>A0A143DGD0_9PROT</name>
<dbReference type="Pfam" id="PF01627">
    <property type="entry name" value="Hpt"/>
    <property type="match status" value="1"/>
</dbReference>
<dbReference type="PROSITE" id="PS50112">
    <property type="entry name" value="PAS"/>
    <property type="match status" value="1"/>
</dbReference>
<evidence type="ECO:0008006" key="18">
    <source>
        <dbReference type="Google" id="ProtNLM"/>
    </source>
</evidence>
<dbReference type="Proteomes" id="UP000076066">
    <property type="component" value="Chromosome"/>
</dbReference>
<proteinExistence type="predicted"/>
<feature type="transmembrane region" description="Helical" evidence="12">
    <location>
        <begin position="135"/>
        <end position="153"/>
    </location>
</feature>
<dbReference type="InterPro" id="IPR001789">
    <property type="entry name" value="Sig_transdc_resp-reg_receiver"/>
</dbReference>
<dbReference type="PANTHER" id="PTHR45339:SF1">
    <property type="entry name" value="HYBRID SIGNAL TRANSDUCTION HISTIDINE KINASE J"/>
    <property type="match status" value="1"/>
</dbReference>
<dbReference type="InterPro" id="IPR035965">
    <property type="entry name" value="PAS-like_dom_sf"/>
</dbReference>
<dbReference type="SUPFAM" id="SSF52172">
    <property type="entry name" value="CheY-like"/>
    <property type="match status" value="1"/>
</dbReference>
<evidence type="ECO:0000256" key="6">
    <source>
        <dbReference type="ARBA" id="ARBA00022840"/>
    </source>
</evidence>
<dbReference type="GO" id="GO:0005524">
    <property type="term" value="F:ATP binding"/>
    <property type="evidence" value="ECO:0007669"/>
    <property type="project" value="UniProtKB-KW"/>
</dbReference>
<evidence type="ECO:0000256" key="3">
    <source>
        <dbReference type="ARBA" id="ARBA00022553"/>
    </source>
</evidence>
<organism evidence="16 17">
    <name type="scientific">Haematospirillum jordaniae</name>
    <dbReference type="NCBI Taxonomy" id="1549855"/>
    <lineage>
        <taxon>Bacteria</taxon>
        <taxon>Pseudomonadati</taxon>
        <taxon>Pseudomonadota</taxon>
        <taxon>Alphaproteobacteria</taxon>
        <taxon>Rhodospirillales</taxon>
        <taxon>Novispirillaceae</taxon>
        <taxon>Haematospirillum</taxon>
    </lineage>
</organism>
<dbReference type="RefSeq" id="WP_066135511.1">
    <property type="nucleotide sequence ID" value="NZ_CP014525.1"/>
</dbReference>
<dbReference type="GO" id="GO:0006355">
    <property type="term" value="P:regulation of DNA-templated transcription"/>
    <property type="evidence" value="ECO:0007669"/>
    <property type="project" value="InterPro"/>
</dbReference>
<dbReference type="Gene3D" id="3.40.50.2300">
    <property type="match status" value="1"/>
</dbReference>
<evidence type="ECO:0000256" key="9">
    <source>
        <dbReference type="ARBA" id="ARBA00023136"/>
    </source>
</evidence>
<feature type="modified residue" description="Phosphohistidine" evidence="10">
    <location>
        <position position="765"/>
    </location>
</feature>
<evidence type="ECO:0000256" key="1">
    <source>
        <dbReference type="ARBA" id="ARBA00004651"/>
    </source>
</evidence>
<dbReference type="Gene3D" id="3.30.450.20">
    <property type="entry name" value="PAS domain"/>
    <property type="match status" value="2"/>
</dbReference>
<accession>A0A143DGD0</accession>
<evidence type="ECO:0000256" key="7">
    <source>
        <dbReference type="ARBA" id="ARBA00022989"/>
    </source>
</evidence>
<feature type="transmembrane region" description="Helical" evidence="12">
    <location>
        <begin position="72"/>
        <end position="94"/>
    </location>
</feature>
<feature type="transmembrane region" description="Helical" evidence="12">
    <location>
        <begin position="192"/>
        <end position="213"/>
    </location>
</feature>
<feature type="transmembrane region" description="Helical" evidence="12">
    <location>
        <begin position="159"/>
        <end position="180"/>
    </location>
</feature>
<dbReference type="InterPro" id="IPR013767">
    <property type="entry name" value="PAS_fold"/>
</dbReference>
<keyword evidence="3 11" id="KW-0597">Phosphoprotein</keyword>
<dbReference type="KEGG" id="hjo:AY555_08265"/>
<sequence>MSKRRLLFVICGFMGGLLLVHSAPALAFRAPMGRPYIIDLSLFSLVVPGLCLGLGLALWMAGPSGRYGRSHYAGGLAILAAMQGINLADISLFFPHLLIHLETMDRLTLALLPMAPAFFLLLVRDQVVSRVLYRVVPFVLVLVSAIFLSAFFLPYNHLLILHTIVSVFCLAGFAIGILEVGLGRGGERLRPALVILCGASVILSLVNDLVSGWSGGRDTSLLALSLGGSALVCGALSARDMRRSRRSRKLELRHLLDLRAILEQRIKDTSSRINSLHIRIDNFLKHIPEAVLTLDSEARIHRYEGGAEALFGWSGPEVIGRSAISLLSGEWAERFLHALRHLEHDEEVEWGGTRRFEIHLRNRDGRVVPANCSISIVHEEGSKLFQVLLRSTEAEKKAQMDLSAQKALVSELQDRLRHMEECTATGWYETSSATGKTRWSAGLEAIWGFRDGAKPAGLRDFVFRITEEDRPQLIHSLDDPSWDETRHTVRVQIDDVRVATIELSLVRERAADGTIVRETGIARRLYEQSIAPLSFMATGKPIERETYVMGSMDVSAGPDTMAPQPGRGEPLDILLVEDVEVNQRVAVMFLEREGHRVSVASTGKDGVEAVSQGCFDLVLMDIRLPDIDGVEAVRRIRALDDPVRAQIPVLALTANVFEDDVKRYRAAGMNGVVAKPIRIESFRQALRSIQSSGSADDTASAGVAFLSTASPSLDEGFIADRLSALGTESFKAILGLGRRSMDNAVSELSVALGLSDPDLLARSGHKLAGAASNFGFSRLMKLGRDIEDLALGGDVAQARAMAAEGEALWAEASRALDLWLSARNLLDHRQELSTFL</sequence>
<dbReference type="Gene3D" id="1.20.120.160">
    <property type="entry name" value="HPT domain"/>
    <property type="match status" value="1"/>
</dbReference>
<evidence type="ECO:0000256" key="5">
    <source>
        <dbReference type="ARBA" id="ARBA00022741"/>
    </source>
</evidence>
<dbReference type="SUPFAM" id="SSF47226">
    <property type="entry name" value="Histidine-containing phosphotransfer domain, HPT domain"/>
    <property type="match status" value="1"/>
</dbReference>
<dbReference type="CDD" id="cd00130">
    <property type="entry name" value="PAS"/>
    <property type="match status" value="1"/>
</dbReference>
<dbReference type="PROSITE" id="PS50894">
    <property type="entry name" value="HPT"/>
    <property type="match status" value="1"/>
</dbReference>
<protein>
    <recommendedName>
        <fullName evidence="18">Histidine kinase</fullName>
    </recommendedName>
</protein>
<gene>
    <name evidence="16" type="ORF">AY555_08265</name>
</gene>
<evidence type="ECO:0000256" key="4">
    <source>
        <dbReference type="ARBA" id="ARBA00022692"/>
    </source>
</evidence>
<dbReference type="Pfam" id="PF00989">
    <property type="entry name" value="PAS"/>
    <property type="match status" value="1"/>
</dbReference>
<evidence type="ECO:0000313" key="16">
    <source>
        <dbReference type="EMBL" id="AMW35168.1"/>
    </source>
</evidence>
<dbReference type="CDD" id="cd17546">
    <property type="entry name" value="REC_hyHK_CKI1_RcsC-like"/>
    <property type="match status" value="1"/>
</dbReference>
<keyword evidence="2" id="KW-1003">Cell membrane</keyword>
<dbReference type="SMART" id="SM00091">
    <property type="entry name" value="PAS"/>
    <property type="match status" value="1"/>
</dbReference>
<evidence type="ECO:0000256" key="12">
    <source>
        <dbReference type="SAM" id="Phobius"/>
    </source>
</evidence>
<dbReference type="NCBIfam" id="TIGR00229">
    <property type="entry name" value="sensory_box"/>
    <property type="match status" value="1"/>
</dbReference>
<evidence type="ECO:0000256" key="8">
    <source>
        <dbReference type="ARBA" id="ARBA00023012"/>
    </source>
</evidence>
<feature type="modified residue" description="4-aspartylphosphate" evidence="11">
    <location>
        <position position="621"/>
    </location>
</feature>
<comment type="subcellular location">
    <subcellularLocation>
        <location evidence="1">Cell membrane</location>
        <topology evidence="1">Multi-pass membrane protein</topology>
    </subcellularLocation>
</comment>
<dbReference type="PANTHER" id="PTHR45339">
    <property type="entry name" value="HYBRID SIGNAL TRANSDUCTION HISTIDINE KINASE J"/>
    <property type="match status" value="1"/>
</dbReference>
<dbReference type="AlphaFoldDB" id="A0A143DGD0"/>
<feature type="domain" description="HPt" evidence="15">
    <location>
        <begin position="726"/>
        <end position="823"/>
    </location>
</feature>
<dbReference type="GO" id="GO:0000160">
    <property type="term" value="P:phosphorelay signal transduction system"/>
    <property type="evidence" value="ECO:0007669"/>
    <property type="project" value="UniProtKB-KW"/>
</dbReference>
<dbReference type="STRING" id="1549855.AY555_08265"/>
<dbReference type="GeneID" id="53317150"/>
<evidence type="ECO:0000256" key="11">
    <source>
        <dbReference type="PROSITE-ProRule" id="PRU00169"/>
    </source>
</evidence>
<dbReference type="PROSITE" id="PS50110">
    <property type="entry name" value="RESPONSE_REGULATORY"/>
    <property type="match status" value="1"/>
</dbReference>
<dbReference type="Pfam" id="PF00072">
    <property type="entry name" value="Response_reg"/>
    <property type="match status" value="1"/>
</dbReference>
<dbReference type="OrthoDB" id="9801602at2"/>
<evidence type="ECO:0000259" key="14">
    <source>
        <dbReference type="PROSITE" id="PS50112"/>
    </source>
</evidence>
<dbReference type="SMART" id="SM00448">
    <property type="entry name" value="REC"/>
    <property type="match status" value="1"/>
</dbReference>
<dbReference type="SUPFAM" id="SSF55785">
    <property type="entry name" value="PYP-like sensor domain (PAS domain)"/>
    <property type="match status" value="1"/>
</dbReference>
<keyword evidence="17" id="KW-1185">Reference proteome</keyword>
<feature type="domain" description="PAS" evidence="14">
    <location>
        <begin position="276"/>
        <end position="346"/>
    </location>
</feature>
<evidence type="ECO:0000313" key="17">
    <source>
        <dbReference type="Proteomes" id="UP000076066"/>
    </source>
</evidence>
<dbReference type="InterPro" id="IPR000014">
    <property type="entry name" value="PAS"/>
</dbReference>
<keyword evidence="6" id="KW-0067">ATP-binding</keyword>
<dbReference type="EMBL" id="CP014525">
    <property type="protein sequence ID" value="AMW35168.1"/>
    <property type="molecule type" value="Genomic_DNA"/>
</dbReference>
<evidence type="ECO:0000259" key="15">
    <source>
        <dbReference type="PROSITE" id="PS50894"/>
    </source>
</evidence>
<keyword evidence="7 12" id="KW-1133">Transmembrane helix</keyword>
<feature type="transmembrane region" description="Helical" evidence="12">
    <location>
        <begin position="37"/>
        <end position="60"/>
    </location>
</feature>
<keyword evidence="9 12" id="KW-0472">Membrane</keyword>
<keyword evidence="5" id="KW-0547">Nucleotide-binding</keyword>
<evidence type="ECO:0000256" key="10">
    <source>
        <dbReference type="PROSITE-ProRule" id="PRU00110"/>
    </source>
</evidence>